<evidence type="ECO:0000313" key="2">
    <source>
        <dbReference type="Proteomes" id="UP001341840"/>
    </source>
</evidence>
<dbReference type="EMBL" id="JASCZI010091027">
    <property type="protein sequence ID" value="MED6148522.1"/>
    <property type="molecule type" value="Genomic_DNA"/>
</dbReference>
<keyword evidence="2" id="KW-1185">Reference proteome</keyword>
<organism evidence="1 2">
    <name type="scientific">Stylosanthes scabra</name>
    <dbReference type="NCBI Taxonomy" id="79078"/>
    <lineage>
        <taxon>Eukaryota</taxon>
        <taxon>Viridiplantae</taxon>
        <taxon>Streptophyta</taxon>
        <taxon>Embryophyta</taxon>
        <taxon>Tracheophyta</taxon>
        <taxon>Spermatophyta</taxon>
        <taxon>Magnoliopsida</taxon>
        <taxon>eudicotyledons</taxon>
        <taxon>Gunneridae</taxon>
        <taxon>Pentapetalae</taxon>
        <taxon>rosids</taxon>
        <taxon>fabids</taxon>
        <taxon>Fabales</taxon>
        <taxon>Fabaceae</taxon>
        <taxon>Papilionoideae</taxon>
        <taxon>50 kb inversion clade</taxon>
        <taxon>dalbergioids sensu lato</taxon>
        <taxon>Dalbergieae</taxon>
        <taxon>Pterocarpus clade</taxon>
        <taxon>Stylosanthes</taxon>
    </lineage>
</organism>
<feature type="non-terminal residue" evidence="1">
    <location>
        <position position="1"/>
    </location>
</feature>
<reference evidence="1 2" key="1">
    <citation type="journal article" date="2023" name="Plants (Basel)">
        <title>Bridging the Gap: Combining Genomics and Transcriptomics Approaches to Understand Stylosanthes scabra, an Orphan Legume from the Brazilian Caatinga.</title>
        <authorList>
            <person name="Ferreira-Neto J.R.C."/>
            <person name="da Silva M.D."/>
            <person name="Binneck E."/>
            <person name="de Melo N.F."/>
            <person name="da Silva R.H."/>
            <person name="de Melo A.L.T.M."/>
            <person name="Pandolfi V."/>
            <person name="Bustamante F.O."/>
            <person name="Brasileiro-Vidal A.C."/>
            <person name="Benko-Iseppon A.M."/>
        </authorList>
    </citation>
    <scope>NUCLEOTIDE SEQUENCE [LARGE SCALE GENOMIC DNA]</scope>
    <source>
        <tissue evidence="1">Leaves</tissue>
    </source>
</reference>
<accession>A0ABU6TIF0</accession>
<sequence>GACMAMEPAIQPVDQLLNELFKNLLSPGHNALDWTGVGVCDPITGAERTL</sequence>
<evidence type="ECO:0000313" key="1">
    <source>
        <dbReference type="EMBL" id="MED6148522.1"/>
    </source>
</evidence>
<comment type="caution">
    <text evidence="1">The sequence shown here is derived from an EMBL/GenBank/DDBJ whole genome shotgun (WGS) entry which is preliminary data.</text>
</comment>
<protein>
    <submittedName>
        <fullName evidence="1">Uncharacterized protein</fullName>
    </submittedName>
</protein>
<dbReference type="Proteomes" id="UP001341840">
    <property type="component" value="Unassembled WGS sequence"/>
</dbReference>
<proteinExistence type="predicted"/>
<gene>
    <name evidence="1" type="ORF">PIB30_053944</name>
</gene>
<name>A0ABU6TIF0_9FABA</name>